<dbReference type="Gene3D" id="2.40.128.20">
    <property type="match status" value="1"/>
</dbReference>
<accession>A0ABR3QST0</accession>
<evidence type="ECO:0000313" key="1">
    <source>
        <dbReference type="EMBL" id="KAL1595201.1"/>
    </source>
</evidence>
<name>A0ABR3QST0_9PLEO</name>
<dbReference type="Proteomes" id="UP001521785">
    <property type="component" value="Unassembled WGS sequence"/>
</dbReference>
<comment type="caution">
    <text evidence="1">The sequence shown here is derived from an EMBL/GenBank/DDBJ whole genome shotgun (WGS) entry which is preliminary data.</text>
</comment>
<dbReference type="InterPro" id="IPR053037">
    <property type="entry name" value="Pericyclase_pydY-like"/>
</dbReference>
<gene>
    <name evidence="1" type="ORF">SLS60_009889</name>
</gene>
<dbReference type="InterPro" id="IPR012674">
    <property type="entry name" value="Calycin"/>
</dbReference>
<evidence type="ECO:0000313" key="2">
    <source>
        <dbReference type="Proteomes" id="UP001521785"/>
    </source>
</evidence>
<keyword evidence="2" id="KW-1185">Reference proteome</keyword>
<dbReference type="PANTHER" id="PTHR38115">
    <property type="entry name" value="LIPOCALIN-LIKE DOMAIN-CONTAINING PROTEIN"/>
    <property type="match status" value="1"/>
</dbReference>
<protein>
    <submittedName>
        <fullName evidence="1">Uncharacterized protein</fullName>
    </submittedName>
</protein>
<organism evidence="1 2">
    <name type="scientific">Paraconiothyrium brasiliense</name>
    <dbReference type="NCBI Taxonomy" id="300254"/>
    <lineage>
        <taxon>Eukaryota</taxon>
        <taxon>Fungi</taxon>
        <taxon>Dikarya</taxon>
        <taxon>Ascomycota</taxon>
        <taxon>Pezizomycotina</taxon>
        <taxon>Dothideomycetes</taxon>
        <taxon>Pleosporomycetidae</taxon>
        <taxon>Pleosporales</taxon>
        <taxon>Massarineae</taxon>
        <taxon>Didymosphaeriaceae</taxon>
        <taxon>Paraconiothyrium</taxon>
    </lineage>
</organism>
<dbReference type="SUPFAM" id="SSF50814">
    <property type="entry name" value="Lipocalins"/>
    <property type="match status" value="1"/>
</dbReference>
<dbReference type="PANTHER" id="PTHR38115:SF1">
    <property type="entry name" value="LIPOCALIN-LIKE DOMAIN-CONTAINING PROTEIN"/>
    <property type="match status" value="1"/>
</dbReference>
<dbReference type="EMBL" id="JAKJXO020000016">
    <property type="protein sequence ID" value="KAL1595201.1"/>
    <property type="molecule type" value="Genomic_DNA"/>
</dbReference>
<sequence>MAAPPGKTLQSLSGKWTLNKACSDDFTKILELQGVNILIRKAASAASVQQNITQTDPQHIEAAQSVTAGRIPGTTEKYILDWAWRSNDDPLFGEVQGRSRWLGVEEAQCLEIGDVEWLEGDSERKIIHAQGKAANGKWEADHLWGFESVDGERKHTRRARVKNDQGQELKAKMVYDFEG</sequence>
<proteinExistence type="predicted"/>
<reference evidence="1 2" key="1">
    <citation type="submission" date="2024-02" db="EMBL/GenBank/DDBJ databases">
        <title>De novo assembly and annotation of 12 fungi associated with fruit tree decline syndrome in Ontario, Canada.</title>
        <authorList>
            <person name="Sulman M."/>
            <person name="Ellouze W."/>
            <person name="Ilyukhin E."/>
        </authorList>
    </citation>
    <scope>NUCLEOTIDE SEQUENCE [LARGE SCALE GENOMIC DNA]</scope>
    <source>
        <strain evidence="1 2">M42-189</strain>
    </source>
</reference>